<keyword evidence="4" id="KW-0808">Transferase</keyword>
<evidence type="ECO:0000256" key="5">
    <source>
        <dbReference type="ARBA" id="ARBA00022723"/>
    </source>
</evidence>
<evidence type="ECO:0000256" key="11">
    <source>
        <dbReference type="RuleBase" id="RU361274"/>
    </source>
</evidence>
<evidence type="ECO:0000256" key="3">
    <source>
        <dbReference type="ARBA" id="ARBA00007353"/>
    </source>
</evidence>
<comment type="catalytic activity">
    <reaction evidence="10">
        <text>S-methyl-5'-thioadenosine + phosphate = 5-(methylsulfanyl)-alpha-D-ribose 1-phosphate + adenine</text>
        <dbReference type="Rhea" id="RHEA:11852"/>
        <dbReference type="ChEBI" id="CHEBI:16708"/>
        <dbReference type="ChEBI" id="CHEBI:17509"/>
        <dbReference type="ChEBI" id="CHEBI:43474"/>
        <dbReference type="ChEBI" id="CHEBI:58533"/>
        <dbReference type="EC" id="2.4.2.28"/>
    </reaction>
    <physiologicalReaction direction="left-to-right" evidence="10">
        <dbReference type="Rhea" id="RHEA:11853"/>
    </physiologicalReaction>
</comment>
<accession>A0ABY1C734</accession>
<dbReference type="Pfam" id="PF02578">
    <property type="entry name" value="Cu-oxidase_4"/>
    <property type="match status" value="1"/>
</dbReference>
<evidence type="ECO:0000256" key="9">
    <source>
        <dbReference type="ARBA" id="ARBA00048968"/>
    </source>
</evidence>
<name>A0ABY1C734_9FIRM</name>
<evidence type="ECO:0000313" key="13">
    <source>
        <dbReference type="Proteomes" id="UP000198970"/>
    </source>
</evidence>
<sequence>MENMWKRKASVIGMDYKTVEKVPYLSFPILERTGLVKQGFSTKLGGVSQGKYATMNFTFTRGDNRYHVMENYRRMGNALGVDMERMVLSFQTHTTNVRLVTEKDAGKGIVKERDYEDVDGLITNIPGITLVTFYADCVPLYFLDPIHQAIGLSHSGWRGTVKRMGEVTVKKMEEAFGTKAEDVIACIGPSICKECYEVGGEVAQEFMKGFDKKYWGDILSEKKDGKYMLDLWRANEIVLLESGIKQENIQVTDICTHCNSDFLFSHRTTGNERGNLAAFLGIVEKNNG</sequence>
<keyword evidence="6" id="KW-0378">Hydrolase</keyword>
<evidence type="ECO:0000256" key="10">
    <source>
        <dbReference type="ARBA" id="ARBA00049893"/>
    </source>
</evidence>
<dbReference type="RefSeq" id="WP_100042081.1">
    <property type="nucleotide sequence ID" value="NZ_LT630003.1"/>
</dbReference>
<evidence type="ECO:0000256" key="2">
    <source>
        <dbReference type="ARBA" id="ARBA00003215"/>
    </source>
</evidence>
<keyword evidence="7" id="KW-0862">Zinc</keyword>
<evidence type="ECO:0000256" key="8">
    <source>
        <dbReference type="ARBA" id="ARBA00047989"/>
    </source>
</evidence>
<comment type="catalytic activity">
    <reaction evidence="9">
        <text>adenosine + phosphate = alpha-D-ribose 1-phosphate + adenine</text>
        <dbReference type="Rhea" id="RHEA:27642"/>
        <dbReference type="ChEBI" id="CHEBI:16335"/>
        <dbReference type="ChEBI" id="CHEBI:16708"/>
        <dbReference type="ChEBI" id="CHEBI:43474"/>
        <dbReference type="ChEBI" id="CHEBI:57720"/>
        <dbReference type="EC" id="2.4.2.1"/>
    </reaction>
    <physiologicalReaction direction="left-to-right" evidence="9">
        <dbReference type="Rhea" id="RHEA:27643"/>
    </physiologicalReaction>
</comment>
<evidence type="ECO:0000313" key="12">
    <source>
        <dbReference type="EMBL" id="SET75528.1"/>
    </source>
</evidence>
<dbReference type="Gene3D" id="3.60.140.10">
    <property type="entry name" value="CNF1/YfiH-like putative cysteine hydrolases"/>
    <property type="match status" value="1"/>
</dbReference>
<comment type="catalytic activity">
    <reaction evidence="8">
        <text>adenosine + H2O + H(+) = inosine + NH4(+)</text>
        <dbReference type="Rhea" id="RHEA:24408"/>
        <dbReference type="ChEBI" id="CHEBI:15377"/>
        <dbReference type="ChEBI" id="CHEBI:15378"/>
        <dbReference type="ChEBI" id="CHEBI:16335"/>
        <dbReference type="ChEBI" id="CHEBI:17596"/>
        <dbReference type="ChEBI" id="CHEBI:28938"/>
        <dbReference type="EC" id="3.5.4.4"/>
    </reaction>
    <physiologicalReaction direction="left-to-right" evidence="8">
        <dbReference type="Rhea" id="RHEA:24409"/>
    </physiologicalReaction>
</comment>
<dbReference type="NCBIfam" id="TIGR00726">
    <property type="entry name" value="peptidoglycan editing factor PgeF"/>
    <property type="match status" value="1"/>
</dbReference>
<dbReference type="InterPro" id="IPR003730">
    <property type="entry name" value="Cu_polyphenol_OxRdtase"/>
</dbReference>
<dbReference type="PANTHER" id="PTHR30616:SF2">
    <property type="entry name" value="PURINE NUCLEOSIDE PHOSPHORYLASE LACC1"/>
    <property type="match status" value="1"/>
</dbReference>
<comment type="similarity">
    <text evidence="3 11">Belongs to the purine nucleoside phosphorylase YfiH/LACC1 family.</text>
</comment>
<dbReference type="PANTHER" id="PTHR30616">
    <property type="entry name" value="UNCHARACTERIZED PROTEIN YFIH"/>
    <property type="match status" value="1"/>
</dbReference>
<protein>
    <recommendedName>
        <fullName evidence="11">Purine nucleoside phosphorylase</fullName>
    </recommendedName>
</protein>
<evidence type="ECO:0000256" key="6">
    <source>
        <dbReference type="ARBA" id="ARBA00022801"/>
    </source>
</evidence>
<dbReference type="InterPro" id="IPR038371">
    <property type="entry name" value="Cu_polyphenol_OxRdtase_sf"/>
</dbReference>
<keyword evidence="13" id="KW-1185">Reference proteome</keyword>
<dbReference type="Proteomes" id="UP000198970">
    <property type="component" value="Chromosome I"/>
</dbReference>
<gene>
    <name evidence="12" type="ORF">SAMN02745906_1657</name>
</gene>
<evidence type="ECO:0000256" key="4">
    <source>
        <dbReference type="ARBA" id="ARBA00022679"/>
    </source>
</evidence>
<organism evidence="12 13">
    <name type="scientific">Lacrimispora sphenoides JCM 1415</name>
    <dbReference type="NCBI Taxonomy" id="1297793"/>
    <lineage>
        <taxon>Bacteria</taxon>
        <taxon>Bacillati</taxon>
        <taxon>Bacillota</taxon>
        <taxon>Clostridia</taxon>
        <taxon>Lachnospirales</taxon>
        <taxon>Lachnospiraceae</taxon>
        <taxon>Lacrimispora</taxon>
    </lineage>
</organism>
<keyword evidence="5" id="KW-0479">Metal-binding</keyword>
<proteinExistence type="inferred from homology"/>
<comment type="catalytic activity">
    <reaction evidence="1">
        <text>inosine + phosphate = alpha-D-ribose 1-phosphate + hypoxanthine</text>
        <dbReference type="Rhea" id="RHEA:27646"/>
        <dbReference type="ChEBI" id="CHEBI:17368"/>
        <dbReference type="ChEBI" id="CHEBI:17596"/>
        <dbReference type="ChEBI" id="CHEBI:43474"/>
        <dbReference type="ChEBI" id="CHEBI:57720"/>
        <dbReference type="EC" id="2.4.2.1"/>
    </reaction>
    <physiologicalReaction direction="left-to-right" evidence="1">
        <dbReference type="Rhea" id="RHEA:27647"/>
    </physiologicalReaction>
</comment>
<dbReference type="CDD" id="cd16833">
    <property type="entry name" value="YfiH"/>
    <property type="match status" value="1"/>
</dbReference>
<dbReference type="SUPFAM" id="SSF64438">
    <property type="entry name" value="CNF1/YfiH-like putative cysteine hydrolases"/>
    <property type="match status" value="1"/>
</dbReference>
<dbReference type="InterPro" id="IPR011324">
    <property type="entry name" value="Cytotoxic_necrot_fac-like_cat"/>
</dbReference>
<dbReference type="EMBL" id="LT630003">
    <property type="protein sequence ID" value="SET75528.1"/>
    <property type="molecule type" value="Genomic_DNA"/>
</dbReference>
<evidence type="ECO:0000256" key="7">
    <source>
        <dbReference type="ARBA" id="ARBA00022833"/>
    </source>
</evidence>
<evidence type="ECO:0000256" key="1">
    <source>
        <dbReference type="ARBA" id="ARBA00000553"/>
    </source>
</evidence>
<reference evidence="12 13" key="1">
    <citation type="submission" date="2016-10" db="EMBL/GenBank/DDBJ databases">
        <authorList>
            <person name="Varghese N."/>
            <person name="Submissions S."/>
        </authorList>
    </citation>
    <scope>NUCLEOTIDE SEQUENCE [LARGE SCALE GENOMIC DNA]</scope>
    <source>
        <strain evidence="12 13">ATCC 19403</strain>
    </source>
</reference>
<comment type="function">
    <text evidence="2">Purine nucleoside enzyme that catalyzes the phosphorolysis of adenosine and inosine nucleosides, yielding D-ribose 1-phosphate and the respective free bases, adenine and hypoxanthine. Also catalyzes the phosphorolysis of S-methyl-5'-thioadenosine into adenine and S-methyl-5-thio-alpha-D-ribose 1-phosphate. Also has adenosine deaminase activity.</text>
</comment>